<dbReference type="RefSeq" id="WP_344825824.1">
    <property type="nucleotide sequence ID" value="NZ_BAAAUV010000005.1"/>
</dbReference>
<keyword evidence="2" id="KW-1185">Reference proteome</keyword>
<organism evidence="1 2">
    <name type="scientific">Actinocorallia longicatena</name>
    <dbReference type="NCBI Taxonomy" id="111803"/>
    <lineage>
        <taxon>Bacteria</taxon>
        <taxon>Bacillati</taxon>
        <taxon>Actinomycetota</taxon>
        <taxon>Actinomycetes</taxon>
        <taxon>Streptosporangiales</taxon>
        <taxon>Thermomonosporaceae</taxon>
        <taxon>Actinocorallia</taxon>
    </lineage>
</organism>
<protein>
    <submittedName>
        <fullName evidence="1">Uncharacterized protein</fullName>
    </submittedName>
</protein>
<accession>A0ABP6Q6E0</accession>
<name>A0ABP6Q6E0_9ACTN</name>
<dbReference type="EMBL" id="BAAAUV010000005">
    <property type="protein sequence ID" value="GAA3206715.1"/>
    <property type="molecule type" value="Genomic_DNA"/>
</dbReference>
<sequence length="169" mass="18155">MSRLILLGAGTAGSADHAPAGLLLEYGQVRIGFDGGPGSEPPENVHAWLVSDPFDPLQPRRRALAHTTGMPEPVVSPYDHGALRIAPLPLAGHAYGYRITTGTRTAVWAPHAGAFPAWAESADLMFAPERLAPPALEAGVRRLVLTAEEGRDGHRARVEWAEEGRIYRL</sequence>
<comment type="caution">
    <text evidence="1">The sequence shown here is derived from an EMBL/GenBank/DDBJ whole genome shotgun (WGS) entry which is preliminary data.</text>
</comment>
<proteinExistence type="predicted"/>
<gene>
    <name evidence="1" type="ORF">GCM10010468_22340</name>
</gene>
<dbReference type="Proteomes" id="UP001501237">
    <property type="component" value="Unassembled WGS sequence"/>
</dbReference>
<evidence type="ECO:0000313" key="1">
    <source>
        <dbReference type="EMBL" id="GAA3206715.1"/>
    </source>
</evidence>
<reference evidence="2" key="1">
    <citation type="journal article" date="2019" name="Int. J. Syst. Evol. Microbiol.">
        <title>The Global Catalogue of Microorganisms (GCM) 10K type strain sequencing project: providing services to taxonomists for standard genome sequencing and annotation.</title>
        <authorList>
            <consortium name="The Broad Institute Genomics Platform"/>
            <consortium name="The Broad Institute Genome Sequencing Center for Infectious Disease"/>
            <person name="Wu L."/>
            <person name="Ma J."/>
        </authorList>
    </citation>
    <scope>NUCLEOTIDE SEQUENCE [LARGE SCALE GENOMIC DNA]</scope>
    <source>
        <strain evidence="2">JCM 9377</strain>
    </source>
</reference>
<evidence type="ECO:0000313" key="2">
    <source>
        <dbReference type="Proteomes" id="UP001501237"/>
    </source>
</evidence>